<reference evidence="2 3" key="1">
    <citation type="submission" date="2016-01" db="EMBL/GenBank/DDBJ databases">
        <authorList>
            <person name="Regsiter A."/>
            <person name="william w."/>
        </authorList>
    </citation>
    <scope>NUCLEOTIDE SEQUENCE [LARGE SCALE GENOMIC DNA]</scope>
    <source>
        <strain evidence="2 3">CFBP 6927</strain>
    </source>
</reference>
<dbReference type="EMBL" id="FBWH01000014">
    <property type="protein sequence ID" value="CUX22048.1"/>
    <property type="molecule type" value="Genomic_DNA"/>
</dbReference>
<evidence type="ECO:0000256" key="1">
    <source>
        <dbReference type="SAM" id="SignalP"/>
    </source>
</evidence>
<sequence>MMRRLRLLPIFLLLAISGPLQGTAEVEDGKDIKVGFIVTLASADRISGTAFCKIGETCRLVEQESPKLIIDIKAGRFTSEIKIVCEDDCSLNSGGDTLPFENKQELNIYNGRTGPIIKPVFTRREPIGKIVLDFSYPKRTTRW</sequence>
<name>A0ABP2BEK7_9HYPH</name>
<keyword evidence="3" id="KW-1185">Reference proteome</keyword>
<organism evidence="2 3">
    <name type="scientific">Agrobacterium genomosp. 13 str. CFBP 6927</name>
    <dbReference type="NCBI Taxonomy" id="1183428"/>
    <lineage>
        <taxon>Bacteria</taxon>
        <taxon>Pseudomonadati</taxon>
        <taxon>Pseudomonadota</taxon>
        <taxon>Alphaproteobacteria</taxon>
        <taxon>Hyphomicrobiales</taxon>
        <taxon>Rhizobiaceae</taxon>
        <taxon>Rhizobium/Agrobacterium group</taxon>
        <taxon>Agrobacterium</taxon>
        <taxon>Agrobacterium tumefaciens complex</taxon>
    </lineage>
</organism>
<comment type="caution">
    <text evidence="2">The sequence shown here is derived from an EMBL/GenBank/DDBJ whole genome shotgun (WGS) entry which is preliminary data.</text>
</comment>
<proteinExistence type="predicted"/>
<evidence type="ECO:0000313" key="2">
    <source>
        <dbReference type="EMBL" id="CUX22048.1"/>
    </source>
</evidence>
<evidence type="ECO:0000313" key="3">
    <source>
        <dbReference type="Proteomes" id="UP000191812"/>
    </source>
</evidence>
<dbReference type="RefSeq" id="WP_080834854.1">
    <property type="nucleotide sequence ID" value="NZ_LT009756.1"/>
</dbReference>
<feature type="chain" id="PRO_5045905711" evidence="1">
    <location>
        <begin position="23"/>
        <end position="143"/>
    </location>
</feature>
<feature type="signal peptide" evidence="1">
    <location>
        <begin position="1"/>
        <end position="22"/>
    </location>
</feature>
<accession>A0ABP2BEK7</accession>
<dbReference type="Proteomes" id="UP000191812">
    <property type="component" value="Unassembled WGS sequence"/>
</dbReference>
<gene>
    <name evidence="2" type="ORF">AGR13a_Cc210236</name>
</gene>
<keyword evidence="1" id="KW-0732">Signal</keyword>
<protein>
    <submittedName>
        <fullName evidence="2">Uncharacterized protein</fullName>
    </submittedName>
</protein>